<dbReference type="FunFam" id="3.30.479.30:FF:000008">
    <property type="entry name" value="Stomatin-like protein 2, mitochondrial"/>
    <property type="match status" value="1"/>
</dbReference>
<dbReference type="OMA" id="AENPIFA"/>
<proteinExistence type="inferred from homology"/>
<evidence type="ECO:0000313" key="5">
    <source>
        <dbReference type="EMBL" id="CDJ41840.1"/>
    </source>
</evidence>
<keyword evidence="3" id="KW-0496">Mitochondrion</keyword>
<dbReference type="OrthoDB" id="434619at2759"/>
<dbReference type="PANTHER" id="PTHR43327:SF10">
    <property type="entry name" value="STOMATIN-LIKE PROTEIN 2, MITOCHONDRIAL"/>
    <property type="match status" value="1"/>
</dbReference>
<dbReference type="GO" id="GO:0016020">
    <property type="term" value="C:membrane"/>
    <property type="evidence" value="ECO:0007669"/>
    <property type="project" value="InterPro"/>
</dbReference>
<dbReference type="SUPFAM" id="SSF117892">
    <property type="entry name" value="Band 7/SPFH domain"/>
    <property type="match status" value="1"/>
</dbReference>
<dbReference type="InterPro" id="IPR001972">
    <property type="entry name" value="Stomatin_HflK_fam"/>
</dbReference>
<dbReference type="CDD" id="cd08829">
    <property type="entry name" value="SPFH_paraslipin"/>
    <property type="match status" value="1"/>
</dbReference>
<dbReference type="InterPro" id="IPR036013">
    <property type="entry name" value="Band_7/SPFH_dom_sf"/>
</dbReference>
<evidence type="ECO:0000313" key="6">
    <source>
        <dbReference type="Proteomes" id="UP000030747"/>
    </source>
</evidence>
<dbReference type="VEuPathDB" id="ToxoDB:ETH2_0312600"/>
<evidence type="ECO:0000256" key="1">
    <source>
        <dbReference type="ARBA" id="ARBA00004173"/>
    </source>
</evidence>
<comment type="subcellular location">
    <subcellularLocation>
        <location evidence="1">Mitochondrion</location>
    </subcellularLocation>
</comment>
<evidence type="ECO:0000256" key="3">
    <source>
        <dbReference type="ARBA" id="ARBA00023128"/>
    </source>
</evidence>
<dbReference type="Gene3D" id="3.30.479.30">
    <property type="entry name" value="Band 7 domain"/>
    <property type="match status" value="1"/>
</dbReference>
<dbReference type="Proteomes" id="UP000030747">
    <property type="component" value="Unassembled WGS sequence"/>
</dbReference>
<dbReference type="Pfam" id="PF16200">
    <property type="entry name" value="Band_7_C"/>
    <property type="match status" value="1"/>
</dbReference>
<sequence>MAYVVERFGRFSRVLPPGLHFLIPVVDRVAYVHSLKEEALAISNQSAITRDNVTLQIDGVLYVQVKDPYRASYGVENPIFAVTQLAQTTMRSELGKLSLDETFLERNSLNKNIVEAINAAAGPWGLSCMRYEIKDIIPPLSVKMAMEKQAEAERLKRAEVLRSEGDKKCLINRAEGEKEAATLSAAAAAAAVRLRAAAAADSVRLIAASASIPGGPEALRVQLAENYIAAFGKLAASSSSSIIVPADAADAAAMVAKALGVFGATSSNLAPQLSGSSEKKPPRAEV</sequence>
<comment type="similarity">
    <text evidence="2">Belongs to the band 7/mec-2 family.</text>
</comment>
<dbReference type="EMBL" id="HG675673">
    <property type="protein sequence ID" value="CDJ41840.1"/>
    <property type="molecule type" value="Genomic_DNA"/>
</dbReference>
<organism evidence="5 6">
    <name type="scientific">Eimeria tenella</name>
    <name type="common">Coccidian parasite</name>
    <dbReference type="NCBI Taxonomy" id="5802"/>
    <lineage>
        <taxon>Eukaryota</taxon>
        <taxon>Sar</taxon>
        <taxon>Alveolata</taxon>
        <taxon>Apicomplexa</taxon>
        <taxon>Conoidasida</taxon>
        <taxon>Coccidia</taxon>
        <taxon>Eucoccidiorida</taxon>
        <taxon>Eimeriorina</taxon>
        <taxon>Eimeriidae</taxon>
        <taxon>Eimeria</taxon>
    </lineage>
</organism>
<dbReference type="RefSeq" id="XP_013232590.1">
    <property type="nucleotide sequence ID" value="XM_013377136.1"/>
</dbReference>
<dbReference type="GeneID" id="25254796"/>
<dbReference type="GO" id="GO:0005739">
    <property type="term" value="C:mitochondrion"/>
    <property type="evidence" value="ECO:0007669"/>
    <property type="project" value="UniProtKB-SubCell"/>
</dbReference>
<dbReference type="AlphaFoldDB" id="U6L240"/>
<name>U6L240_EIMTE</name>
<dbReference type="InterPro" id="IPR050710">
    <property type="entry name" value="Band7/mec-2_domain"/>
</dbReference>
<dbReference type="InterPro" id="IPR032435">
    <property type="entry name" value="STML2-like_C"/>
</dbReference>
<accession>U6L240</accession>
<protein>
    <submittedName>
        <fullName evidence="5">SPFH domain / Band 7 family domain-containing protein, putative</fullName>
    </submittedName>
</protein>
<dbReference type="SMART" id="SM00244">
    <property type="entry name" value="PHB"/>
    <property type="match status" value="1"/>
</dbReference>
<keyword evidence="6" id="KW-1185">Reference proteome</keyword>
<reference evidence="5" key="2">
    <citation type="submission" date="2013-10" db="EMBL/GenBank/DDBJ databases">
        <authorList>
            <person name="Aslett M."/>
        </authorList>
    </citation>
    <scope>NUCLEOTIDE SEQUENCE [LARGE SCALE GENOMIC DNA]</scope>
    <source>
        <strain evidence="5">Houghton</strain>
    </source>
</reference>
<gene>
    <name evidence="5" type="ORF">ETH_00028515</name>
</gene>
<dbReference type="GO" id="GO:0007005">
    <property type="term" value="P:mitochondrion organization"/>
    <property type="evidence" value="ECO:0007669"/>
    <property type="project" value="TreeGrafter"/>
</dbReference>
<dbReference type="VEuPathDB" id="ToxoDB:ETH_00028515"/>
<dbReference type="PRINTS" id="PR00721">
    <property type="entry name" value="STOMATIN"/>
</dbReference>
<evidence type="ECO:0000259" key="4">
    <source>
        <dbReference type="SMART" id="SM00244"/>
    </source>
</evidence>
<dbReference type="InterPro" id="IPR001107">
    <property type="entry name" value="Band_7"/>
</dbReference>
<evidence type="ECO:0000256" key="2">
    <source>
        <dbReference type="ARBA" id="ARBA00008164"/>
    </source>
</evidence>
<feature type="domain" description="Band 7" evidence="4">
    <location>
        <begin position="1"/>
        <end position="150"/>
    </location>
</feature>
<dbReference type="Pfam" id="PF01145">
    <property type="entry name" value="Band_7"/>
    <property type="match status" value="1"/>
</dbReference>
<reference evidence="5" key="1">
    <citation type="submission" date="2013-10" db="EMBL/GenBank/DDBJ databases">
        <title>Genomic analysis of the causative agents of coccidiosis in chickens.</title>
        <authorList>
            <person name="Reid A.J."/>
            <person name="Blake D."/>
            <person name="Billington K."/>
            <person name="Browne H."/>
            <person name="Dunn M."/>
            <person name="Hung S."/>
            <person name="Kawahara F."/>
            <person name="Miranda-Saavedra D."/>
            <person name="Mourier T."/>
            <person name="Nagra H."/>
            <person name="Otto T.D."/>
            <person name="Rawlings N."/>
            <person name="Sanchez A."/>
            <person name="Sanders M."/>
            <person name="Subramaniam C."/>
            <person name="Tay Y."/>
            <person name="Dear P."/>
            <person name="Doerig C."/>
            <person name="Gruber A."/>
            <person name="Parkinson J."/>
            <person name="Shirley M."/>
            <person name="Wan K.L."/>
            <person name="Berriman M."/>
            <person name="Tomley F."/>
            <person name="Pain A."/>
        </authorList>
    </citation>
    <scope>NUCLEOTIDE SEQUENCE [LARGE SCALE GENOMIC DNA]</scope>
    <source>
        <strain evidence="5">Houghton</strain>
    </source>
</reference>
<dbReference type="PANTHER" id="PTHR43327">
    <property type="entry name" value="STOMATIN-LIKE PROTEIN 2, MITOCHONDRIAL"/>
    <property type="match status" value="1"/>
</dbReference>